<sequence>PFLHLKSPKSLPQGTGREEGGREKRARQLEEEEKTALWRKSLVGGDGKFGKSGPIFDSSSQATDEQQGRNWMEGCIKTSLGYHLGIKLKQEHFTQLLSWGLLPLP</sequence>
<feature type="compositionally biased region" description="Polar residues" evidence="1">
    <location>
        <begin position="57"/>
        <end position="68"/>
    </location>
</feature>
<gene>
    <name evidence="2" type="primary">PPUP7648</name>
</gene>
<name>A0A0S7EQD9_9TELE</name>
<feature type="region of interest" description="Disordered" evidence="1">
    <location>
        <begin position="49"/>
        <end position="68"/>
    </location>
</feature>
<protein>
    <submittedName>
        <fullName evidence="2">PPUP7648</fullName>
    </submittedName>
</protein>
<reference evidence="2" key="1">
    <citation type="submission" date="2014-12" db="EMBL/GenBank/DDBJ databases">
        <title>Parallel Evolution in Life History Adaptation Evident in the Tissue-Specific Poeciliopsis prolifica transcriptome.</title>
        <authorList>
            <person name="Jue N.K."/>
            <person name="Foley R.J."/>
            <person name="Obergfell C."/>
            <person name="Reznick D.N."/>
            <person name="O'Neill R.J."/>
            <person name="O'Neill M.J."/>
        </authorList>
    </citation>
    <scope>NUCLEOTIDE SEQUENCE</scope>
</reference>
<evidence type="ECO:0000256" key="1">
    <source>
        <dbReference type="SAM" id="MobiDB-lite"/>
    </source>
</evidence>
<evidence type="ECO:0000313" key="2">
    <source>
        <dbReference type="EMBL" id="JAO06604.1"/>
    </source>
</evidence>
<organism evidence="2">
    <name type="scientific">Poeciliopsis prolifica</name>
    <name type="common">blackstripe livebearer</name>
    <dbReference type="NCBI Taxonomy" id="188132"/>
    <lineage>
        <taxon>Eukaryota</taxon>
        <taxon>Metazoa</taxon>
        <taxon>Chordata</taxon>
        <taxon>Craniata</taxon>
        <taxon>Vertebrata</taxon>
        <taxon>Euteleostomi</taxon>
        <taxon>Actinopterygii</taxon>
        <taxon>Neopterygii</taxon>
        <taxon>Teleostei</taxon>
        <taxon>Neoteleostei</taxon>
        <taxon>Acanthomorphata</taxon>
        <taxon>Ovalentaria</taxon>
        <taxon>Atherinomorphae</taxon>
        <taxon>Cyprinodontiformes</taxon>
        <taxon>Poeciliidae</taxon>
        <taxon>Poeciliinae</taxon>
        <taxon>Poeciliopsis</taxon>
    </lineage>
</organism>
<feature type="region of interest" description="Disordered" evidence="1">
    <location>
        <begin position="1"/>
        <end position="32"/>
    </location>
</feature>
<dbReference type="AlphaFoldDB" id="A0A0S7EQD9"/>
<feature type="compositionally biased region" description="Basic and acidic residues" evidence="1">
    <location>
        <begin position="16"/>
        <end position="29"/>
    </location>
</feature>
<feature type="non-terminal residue" evidence="2">
    <location>
        <position position="1"/>
    </location>
</feature>
<proteinExistence type="predicted"/>
<dbReference type="EMBL" id="GBYX01475069">
    <property type="protein sequence ID" value="JAO06604.1"/>
    <property type="molecule type" value="Transcribed_RNA"/>
</dbReference>
<accession>A0A0S7EQD9</accession>